<sequence length="81" mass="8789">MCLGIPGKIVEIYQQGGLRMGKIDFGGVIREACLESVPEAEIGQYALVHAGFVINLLSEEEAQETLRLLSEISALDEEALI</sequence>
<reference evidence="2 3" key="1">
    <citation type="submission" date="2010-12" db="EMBL/GenBank/DDBJ databases">
        <title>Whole genome sequence of Anaerolinea thermophila UNI-1.</title>
        <authorList>
            <person name="Narita-Yamada S."/>
            <person name="Kishi E."/>
            <person name="Watanabe Y."/>
            <person name="Takasaki K."/>
            <person name="Ankai A."/>
            <person name="Oguchi A."/>
            <person name="Fukui S."/>
            <person name="Takahashi M."/>
            <person name="Yashiro I."/>
            <person name="Hosoyama A."/>
            <person name="Sekiguchi Y."/>
            <person name="Hanada S."/>
            <person name="Fujita N."/>
        </authorList>
    </citation>
    <scope>NUCLEOTIDE SEQUENCE [LARGE SCALE GENOMIC DNA]</scope>
    <source>
        <strain evidence="3">DSM 14523 / JCM 11388 / NBRC 100420 / UNI-1</strain>
    </source>
</reference>
<dbReference type="SUPFAM" id="SSF159127">
    <property type="entry name" value="HupF/HypC-like"/>
    <property type="match status" value="1"/>
</dbReference>
<dbReference type="KEGG" id="atm:ANT_17870"/>
<evidence type="ECO:0000313" key="3">
    <source>
        <dbReference type="Proteomes" id="UP000008922"/>
    </source>
</evidence>
<dbReference type="Pfam" id="PF01455">
    <property type="entry name" value="HupF_HypC"/>
    <property type="match status" value="1"/>
</dbReference>
<dbReference type="PROSITE" id="PS01097">
    <property type="entry name" value="HUPF_HYPC"/>
    <property type="match status" value="1"/>
</dbReference>
<dbReference type="GO" id="GO:0051604">
    <property type="term" value="P:protein maturation"/>
    <property type="evidence" value="ECO:0007669"/>
    <property type="project" value="TreeGrafter"/>
</dbReference>
<dbReference type="Gene3D" id="2.30.30.140">
    <property type="match status" value="1"/>
</dbReference>
<organism evidence="2 3">
    <name type="scientific">Anaerolinea thermophila (strain DSM 14523 / JCM 11388 / NBRC 100420 / UNI-1)</name>
    <dbReference type="NCBI Taxonomy" id="926569"/>
    <lineage>
        <taxon>Bacteria</taxon>
        <taxon>Bacillati</taxon>
        <taxon>Chloroflexota</taxon>
        <taxon>Anaerolineae</taxon>
        <taxon>Anaerolineales</taxon>
        <taxon>Anaerolineaceae</taxon>
        <taxon>Anaerolinea</taxon>
    </lineage>
</organism>
<evidence type="ECO:0000256" key="1">
    <source>
        <dbReference type="ARBA" id="ARBA00006018"/>
    </source>
</evidence>
<dbReference type="NCBIfam" id="TIGR00074">
    <property type="entry name" value="hypC_hupF"/>
    <property type="match status" value="1"/>
</dbReference>
<keyword evidence="3" id="KW-1185">Reference proteome</keyword>
<dbReference type="eggNOG" id="COG0298">
    <property type="taxonomic scope" value="Bacteria"/>
</dbReference>
<dbReference type="HOGENOM" id="CLU_159381_1_0_0"/>
<dbReference type="PANTHER" id="PTHR35177">
    <property type="entry name" value="HYDROGENASE MATURATION FACTOR HYBG"/>
    <property type="match status" value="1"/>
</dbReference>
<protein>
    <submittedName>
        <fullName evidence="2">Hydrogenase formation protein HypC</fullName>
    </submittedName>
</protein>
<dbReference type="PANTHER" id="PTHR35177:SF2">
    <property type="entry name" value="HYDROGENASE MATURATION FACTOR HYBG"/>
    <property type="match status" value="1"/>
</dbReference>
<gene>
    <name evidence="2" type="primary">hypC</name>
    <name evidence="2" type="ordered locus">ANT_17870</name>
</gene>
<evidence type="ECO:0000313" key="2">
    <source>
        <dbReference type="EMBL" id="BAJ63813.1"/>
    </source>
</evidence>
<dbReference type="Proteomes" id="UP000008922">
    <property type="component" value="Chromosome"/>
</dbReference>
<dbReference type="OrthoDB" id="9806017at2"/>
<dbReference type="RefSeq" id="WP_013560191.1">
    <property type="nucleotide sequence ID" value="NC_014960.1"/>
</dbReference>
<dbReference type="InParanoid" id="E8N5U9"/>
<proteinExistence type="inferred from homology"/>
<dbReference type="PRINTS" id="PR00445">
    <property type="entry name" value="HUPFHYPC"/>
</dbReference>
<dbReference type="STRING" id="926569.ANT_17870"/>
<dbReference type="EMBL" id="AP012029">
    <property type="protein sequence ID" value="BAJ63813.1"/>
    <property type="molecule type" value="Genomic_DNA"/>
</dbReference>
<comment type="similarity">
    <text evidence="1">Belongs to the HupF/HypC family.</text>
</comment>
<dbReference type="InterPro" id="IPR019812">
    <property type="entry name" value="Hydgase_assmbl_chp_CS"/>
</dbReference>
<dbReference type="FunFam" id="2.30.30.140:FF:000022">
    <property type="entry name" value="Hydrogenase assembly chaperone HybG"/>
    <property type="match status" value="1"/>
</dbReference>
<dbReference type="InterPro" id="IPR001109">
    <property type="entry name" value="Hydrogenase_HupF/HypC"/>
</dbReference>
<dbReference type="GO" id="GO:0005506">
    <property type="term" value="F:iron ion binding"/>
    <property type="evidence" value="ECO:0007669"/>
    <property type="project" value="TreeGrafter"/>
</dbReference>
<name>E8N5U9_ANATU</name>
<dbReference type="AlphaFoldDB" id="E8N5U9"/>
<dbReference type="GO" id="GO:1902670">
    <property type="term" value="F:carbon dioxide binding"/>
    <property type="evidence" value="ECO:0007669"/>
    <property type="project" value="TreeGrafter"/>
</dbReference>
<accession>E8N5U9</accession>